<organism evidence="1 2">
    <name type="scientific">Oxytricha trifallax</name>
    <dbReference type="NCBI Taxonomy" id="1172189"/>
    <lineage>
        <taxon>Eukaryota</taxon>
        <taxon>Sar</taxon>
        <taxon>Alveolata</taxon>
        <taxon>Ciliophora</taxon>
        <taxon>Intramacronucleata</taxon>
        <taxon>Spirotrichea</taxon>
        <taxon>Stichotrichia</taxon>
        <taxon>Sporadotrichida</taxon>
        <taxon>Oxytrichidae</taxon>
        <taxon>Oxytrichinae</taxon>
        <taxon>Oxytricha</taxon>
    </lineage>
</organism>
<name>A0A073HZR8_9SPIT</name>
<reference evidence="2" key="1">
    <citation type="journal article" date="2014" name="Cell">
        <title>The Architecture of a Scrambled Genome Reveals Massive Levels of Genomic Rearrangement during Development.</title>
        <authorList>
            <person name="Chen X."/>
            <person name="Bracht J.R."/>
            <person name="Goldman A.D."/>
            <person name="Dolzhenko E."/>
            <person name="Clay D.M."/>
            <person name="Swart E.C."/>
            <person name="Perlman D.H."/>
            <person name="Doak T.G."/>
            <person name="Stuart A."/>
            <person name="Amemiya C.T."/>
            <person name="Sebra R.P."/>
            <person name="Landweber L.F."/>
        </authorList>
    </citation>
    <scope>NUCLEOTIDE SEQUENCE [LARGE SCALE GENOMIC DNA]</scope>
    <source>
        <strain evidence="2">JRB310</strain>
    </source>
</reference>
<gene>
    <name evidence="1" type="ORF">OXYTRIMIC_636</name>
</gene>
<evidence type="ECO:0000313" key="1">
    <source>
        <dbReference type="EMBL" id="KEJ82711.1"/>
    </source>
</evidence>
<comment type="caution">
    <text evidence="1">The sequence shown here is derived from an EMBL/GenBank/DDBJ whole genome shotgun (WGS) entry which is preliminary data.</text>
</comment>
<sequence length="76" mass="9008">MLDQKRLLIQLREGKTRSRFGSETNERKLFQTFIFQAVRLLREASQGFMIQKPKEKDPTCKQKSKFFGDKQVVQLT</sequence>
<keyword evidence="2" id="KW-1185">Reference proteome</keyword>
<evidence type="ECO:0000313" key="2">
    <source>
        <dbReference type="Proteomes" id="UP000053232"/>
    </source>
</evidence>
<protein>
    <submittedName>
        <fullName evidence="1">Uncharacterized protein</fullName>
    </submittedName>
</protein>
<proteinExistence type="predicted"/>
<dbReference type="AlphaFoldDB" id="A0A073HZR8"/>
<dbReference type="Proteomes" id="UP000053232">
    <property type="component" value="Unassembled WGS sequence"/>
</dbReference>
<accession>A0A073HZR8</accession>
<dbReference type="EMBL" id="ARYC01005943">
    <property type="protein sequence ID" value="KEJ82711.1"/>
    <property type="molecule type" value="Genomic_DNA"/>
</dbReference>